<protein>
    <submittedName>
        <fullName evidence="3">Tetratricopeptide repeat protein</fullName>
    </submittedName>
</protein>
<dbReference type="Pfam" id="PF13374">
    <property type="entry name" value="TPR_10"/>
    <property type="match status" value="2"/>
</dbReference>
<dbReference type="PANTHER" id="PTHR47691:SF3">
    <property type="entry name" value="HTH-TYPE TRANSCRIPTIONAL REGULATOR RV0890C-RELATED"/>
    <property type="match status" value="1"/>
</dbReference>
<dbReference type="EMBL" id="BSBI01000008">
    <property type="protein sequence ID" value="GLF96571.1"/>
    <property type="molecule type" value="Genomic_DNA"/>
</dbReference>
<dbReference type="SUPFAM" id="SSF52540">
    <property type="entry name" value="P-loop containing nucleoside triphosphate hydrolases"/>
    <property type="match status" value="1"/>
</dbReference>
<feature type="compositionally biased region" description="Basic and acidic residues" evidence="2">
    <location>
        <begin position="92"/>
        <end position="116"/>
    </location>
</feature>
<dbReference type="InterPro" id="IPR027417">
    <property type="entry name" value="P-loop_NTPase"/>
</dbReference>
<dbReference type="InterPro" id="IPR011990">
    <property type="entry name" value="TPR-like_helical_dom_sf"/>
</dbReference>
<evidence type="ECO:0000256" key="2">
    <source>
        <dbReference type="SAM" id="MobiDB-lite"/>
    </source>
</evidence>
<dbReference type="Gene3D" id="3.40.50.300">
    <property type="entry name" value="P-loop containing nucleotide triphosphate hydrolases"/>
    <property type="match status" value="1"/>
</dbReference>
<reference evidence="3 4" key="1">
    <citation type="submission" date="2022-10" db="EMBL/GenBank/DDBJ databases">
        <title>Draft genome sequence of Streptomyces sp. YSPA8.</title>
        <authorList>
            <person name="Moriuchi R."/>
            <person name="Dohra H."/>
            <person name="Yamamura H."/>
            <person name="Kodani S."/>
        </authorList>
    </citation>
    <scope>NUCLEOTIDE SEQUENCE [LARGE SCALE GENOMIC DNA]</scope>
    <source>
        <strain evidence="3 4">YSPA8</strain>
    </source>
</reference>
<dbReference type="PROSITE" id="PS50005">
    <property type="entry name" value="TPR"/>
    <property type="match status" value="1"/>
</dbReference>
<dbReference type="PANTHER" id="PTHR47691">
    <property type="entry name" value="REGULATOR-RELATED"/>
    <property type="match status" value="1"/>
</dbReference>
<dbReference type="SMART" id="SM00028">
    <property type="entry name" value="TPR"/>
    <property type="match status" value="4"/>
</dbReference>
<name>A0ABQ5P1U7_9ACTN</name>
<evidence type="ECO:0000256" key="1">
    <source>
        <dbReference type="PROSITE-ProRule" id="PRU00339"/>
    </source>
</evidence>
<proteinExistence type="predicted"/>
<sequence length="886" mass="94885">MDQVKATELRAALILATARPGALAELVAAVRGRADDTLVDSVAHWAAADRGPGDDERVRILTGDLAEAALLRPLLARELRRWLGATLTAADRSSRPDRPGHIERGDDGEQADRSDHIDRIARVDRVDRLDRVENSIGTSARIDGPVVQAHDVHGGVHFHAPPAAPAPPRAPTVPRQILPVPEHFTNRRRELEELESVLRSGGRAPVVAVISGPAGIGKTSLACRCLLDLADACPQGQLYVDLRAHSDSGPAEPGEILAELLRALGHEQIPLSLNERAALWRSVAVDARIGLLLDNALSAAQVRPLLPGSAGSLTVVTSRRRLTGLGLDGAVFCPLDVLDTQDALEILRRRIGAERVHREPAAALAMVEASAGLPLAVSVTAARLAARPRQPLSVMAAALRDGGERALDALRVEGDYAVRTALDESYRLLTPDLARFYRRLSLAPVPVLSAPVAAAACAVPPAGADLLLDELAEVSLVEDLGPDPRTGLGRYRFHDLVRTHARGMAARSETTADATGAVRNTVEFYLRAATAAEELLSPTHRTLARDYERPAGAPPPFTEAPGALRWLDAERSHLMAVLRTADARGWDAACWQLADAMWPLFLRLRPYELWIEAHERGLAAARRAGDGGAVRRMLTSGGAGLRNAGQYAEAVEWFREALDAAREDVASLASTGTDGGTGTGPGTGRGALLAARRTEAQALHGLGQTLRLAGHTAEALEYFDAALVLREEIGHRRGAALTRLCRGDIALEQGRPDDALPDLRRARDELLAVDDPYDAARALAFLGLAHGQASAAARTAPPDRADRAAESEALLRAALAEFEDTGSVHWQGRVLALLGRTAEERGDRAAAREWYALSLARYETVDREEAARVRELWQRVGADLGPPDPS</sequence>
<comment type="caution">
    <text evidence="3">The sequence shown here is derived from an EMBL/GenBank/DDBJ whole genome shotgun (WGS) entry which is preliminary data.</text>
</comment>
<dbReference type="Proteomes" id="UP001291653">
    <property type="component" value="Unassembled WGS sequence"/>
</dbReference>
<dbReference type="SUPFAM" id="SSF48452">
    <property type="entry name" value="TPR-like"/>
    <property type="match status" value="1"/>
</dbReference>
<gene>
    <name evidence="3" type="ORF">SYYSPA8_19760</name>
</gene>
<evidence type="ECO:0000313" key="4">
    <source>
        <dbReference type="Proteomes" id="UP001291653"/>
    </source>
</evidence>
<dbReference type="RefSeq" id="WP_323448602.1">
    <property type="nucleotide sequence ID" value="NZ_BSBI01000008.1"/>
</dbReference>
<accession>A0ABQ5P1U7</accession>
<dbReference type="InterPro" id="IPR019734">
    <property type="entry name" value="TPR_rpt"/>
</dbReference>
<organism evidence="3 4">
    <name type="scientific">Streptomyces yaizuensis</name>
    <dbReference type="NCBI Taxonomy" id="2989713"/>
    <lineage>
        <taxon>Bacteria</taxon>
        <taxon>Bacillati</taxon>
        <taxon>Actinomycetota</taxon>
        <taxon>Actinomycetes</taxon>
        <taxon>Kitasatosporales</taxon>
        <taxon>Streptomycetaceae</taxon>
        <taxon>Streptomyces</taxon>
    </lineage>
</organism>
<dbReference type="Gene3D" id="1.25.40.10">
    <property type="entry name" value="Tetratricopeptide repeat domain"/>
    <property type="match status" value="2"/>
</dbReference>
<evidence type="ECO:0000313" key="3">
    <source>
        <dbReference type="EMBL" id="GLF96571.1"/>
    </source>
</evidence>
<feature type="region of interest" description="Disordered" evidence="2">
    <location>
        <begin position="90"/>
        <end position="116"/>
    </location>
</feature>
<keyword evidence="4" id="KW-1185">Reference proteome</keyword>
<feature type="repeat" description="TPR" evidence="1">
    <location>
        <begin position="696"/>
        <end position="729"/>
    </location>
</feature>
<keyword evidence="1" id="KW-0802">TPR repeat</keyword>